<comment type="caution">
    <text evidence="1">The sequence shown here is derived from an EMBL/GenBank/DDBJ whole genome shotgun (WGS) entry which is preliminary data.</text>
</comment>
<dbReference type="Proteomes" id="UP001162156">
    <property type="component" value="Unassembled WGS sequence"/>
</dbReference>
<keyword evidence="2" id="KW-1185">Reference proteome</keyword>
<sequence length="74" mass="8354">MQMPIAAAGQCSTTFPKILIKFSLNELLTSWMVNGWVSNIFLYNTCNQVHNCCKSAINTLYYISYILAFPPISN</sequence>
<evidence type="ECO:0000313" key="2">
    <source>
        <dbReference type="Proteomes" id="UP001162156"/>
    </source>
</evidence>
<dbReference type="EMBL" id="JANEYF010004207">
    <property type="protein sequence ID" value="KAJ8931923.1"/>
    <property type="molecule type" value="Genomic_DNA"/>
</dbReference>
<name>A0AAV8WZP9_9CUCU</name>
<reference evidence="1" key="1">
    <citation type="journal article" date="2023" name="Insect Mol. Biol.">
        <title>Genome sequencing provides insights into the evolution of gene families encoding plant cell wall-degrading enzymes in longhorned beetles.</title>
        <authorList>
            <person name="Shin N.R."/>
            <person name="Okamura Y."/>
            <person name="Kirsch R."/>
            <person name="Pauchet Y."/>
        </authorList>
    </citation>
    <scope>NUCLEOTIDE SEQUENCE</scope>
    <source>
        <strain evidence="1">RBIC_L_NR</strain>
    </source>
</reference>
<organism evidence="1 2">
    <name type="scientific">Rhamnusium bicolor</name>
    <dbReference type="NCBI Taxonomy" id="1586634"/>
    <lineage>
        <taxon>Eukaryota</taxon>
        <taxon>Metazoa</taxon>
        <taxon>Ecdysozoa</taxon>
        <taxon>Arthropoda</taxon>
        <taxon>Hexapoda</taxon>
        <taxon>Insecta</taxon>
        <taxon>Pterygota</taxon>
        <taxon>Neoptera</taxon>
        <taxon>Endopterygota</taxon>
        <taxon>Coleoptera</taxon>
        <taxon>Polyphaga</taxon>
        <taxon>Cucujiformia</taxon>
        <taxon>Chrysomeloidea</taxon>
        <taxon>Cerambycidae</taxon>
        <taxon>Lepturinae</taxon>
        <taxon>Rhagiini</taxon>
        <taxon>Rhamnusium</taxon>
    </lineage>
</organism>
<accession>A0AAV8WZP9</accession>
<dbReference type="AlphaFoldDB" id="A0AAV8WZP9"/>
<protein>
    <submittedName>
        <fullName evidence="1">Uncharacterized protein</fullName>
    </submittedName>
</protein>
<evidence type="ECO:0000313" key="1">
    <source>
        <dbReference type="EMBL" id="KAJ8931923.1"/>
    </source>
</evidence>
<gene>
    <name evidence="1" type="ORF">NQ314_015121</name>
</gene>
<proteinExistence type="predicted"/>